<proteinExistence type="predicted"/>
<dbReference type="InterPro" id="IPR000866">
    <property type="entry name" value="AhpC/TSA"/>
</dbReference>
<organism evidence="2 3">
    <name type="scientific">Stigmatella aurantiaca</name>
    <dbReference type="NCBI Taxonomy" id="41"/>
    <lineage>
        <taxon>Bacteria</taxon>
        <taxon>Pseudomonadati</taxon>
        <taxon>Myxococcota</taxon>
        <taxon>Myxococcia</taxon>
        <taxon>Myxococcales</taxon>
        <taxon>Cystobacterineae</taxon>
        <taxon>Archangiaceae</taxon>
        <taxon>Stigmatella</taxon>
    </lineage>
</organism>
<dbReference type="RefSeq" id="WP_075009600.1">
    <property type="nucleotide sequence ID" value="NZ_FOAP01000018.1"/>
</dbReference>
<name>A0A1H7Z8J7_STIAU</name>
<dbReference type="GO" id="GO:0016491">
    <property type="term" value="F:oxidoreductase activity"/>
    <property type="evidence" value="ECO:0007669"/>
    <property type="project" value="InterPro"/>
</dbReference>
<dbReference type="CDD" id="cd02966">
    <property type="entry name" value="TlpA_like_family"/>
    <property type="match status" value="1"/>
</dbReference>
<gene>
    <name evidence="2" type="ORF">SAMN05444354_118110</name>
</gene>
<dbReference type="AlphaFoldDB" id="A0A1H7Z8J7"/>
<dbReference type="PANTHER" id="PTHR42852:SF13">
    <property type="entry name" value="PROTEIN DIPZ"/>
    <property type="match status" value="1"/>
</dbReference>
<evidence type="ECO:0000259" key="1">
    <source>
        <dbReference type="PROSITE" id="PS51352"/>
    </source>
</evidence>
<protein>
    <submittedName>
        <fullName evidence="2">Peroxiredoxin</fullName>
    </submittedName>
</protein>
<keyword evidence="3" id="KW-1185">Reference proteome</keyword>
<dbReference type="EMBL" id="FOAP01000018">
    <property type="protein sequence ID" value="SEM54646.1"/>
    <property type="molecule type" value="Genomic_DNA"/>
</dbReference>
<dbReference type="Gene3D" id="3.40.30.10">
    <property type="entry name" value="Glutaredoxin"/>
    <property type="match status" value="1"/>
</dbReference>
<dbReference type="OrthoDB" id="9811352at2"/>
<feature type="domain" description="Thioredoxin" evidence="1">
    <location>
        <begin position="1"/>
        <end position="146"/>
    </location>
</feature>
<dbReference type="GO" id="GO:0016209">
    <property type="term" value="F:antioxidant activity"/>
    <property type="evidence" value="ECO:0007669"/>
    <property type="project" value="InterPro"/>
</dbReference>
<sequence length="157" mass="17190">MSTPKIPLKLLDPDGGWINAPVHVSELDGQPILLHFWSMDCESCTAQLAEVKHWLEAFGPQGLRVIGVDVTRSEQELSDTNAVEDFARQHGLSYPIAVDDGSMAQAYRVTQHPSFLLFNAEGWLRYHLSGPDAAQKVESALRLLMHSQASSSAAPAP</sequence>
<dbReference type="InterPro" id="IPR013766">
    <property type="entry name" value="Thioredoxin_domain"/>
</dbReference>
<accession>A0A1H7Z8J7</accession>
<evidence type="ECO:0000313" key="3">
    <source>
        <dbReference type="Proteomes" id="UP000182719"/>
    </source>
</evidence>
<dbReference type="PANTHER" id="PTHR42852">
    <property type="entry name" value="THIOL:DISULFIDE INTERCHANGE PROTEIN DSBE"/>
    <property type="match status" value="1"/>
</dbReference>
<dbReference type="InterPro" id="IPR050553">
    <property type="entry name" value="Thioredoxin_ResA/DsbE_sf"/>
</dbReference>
<dbReference type="InterPro" id="IPR036249">
    <property type="entry name" value="Thioredoxin-like_sf"/>
</dbReference>
<dbReference type="Proteomes" id="UP000182719">
    <property type="component" value="Unassembled WGS sequence"/>
</dbReference>
<dbReference type="SUPFAM" id="SSF52833">
    <property type="entry name" value="Thioredoxin-like"/>
    <property type="match status" value="1"/>
</dbReference>
<dbReference type="PROSITE" id="PS51352">
    <property type="entry name" value="THIOREDOXIN_2"/>
    <property type="match status" value="1"/>
</dbReference>
<dbReference type="Pfam" id="PF00578">
    <property type="entry name" value="AhpC-TSA"/>
    <property type="match status" value="1"/>
</dbReference>
<evidence type="ECO:0000313" key="2">
    <source>
        <dbReference type="EMBL" id="SEM54646.1"/>
    </source>
</evidence>
<reference evidence="3" key="1">
    <citation type="submission" date="2016-10" db="EMBL/GenBank/DDBJ databases">
        <authorList>
            <person name="Varghese N."/>
            <person name="Submissions S."/>
        </authorList>
    </citation>
    <scope>NUCLEOTIDE SEQUENCE [LARGE SCALE GENOMIC DNA]</scope>
    <source>
        <strain evidence="3">DSM 17044</strain>
    </source>
</reference>